<gene>
    <name evidence="9" type="ORF">CYJ19_05265</name>
</gene>
<dbReference type="Pfam" id="PF00528">
    <property type="entry name" value="BPD_transp_1"/>
    <property type="match status" value="1"/>
</dbReference>
<evidence type="ECO:0000256" key="6">
    <source>
        <dbReference type="ARBA" id="ARBA00023136"/>
    </source>
</evidence>
<dbReference type="AlphaFoldDB" id="A0A2I1IM99"/>
<feature type="transmembrane region" description="Helical" evidence="7">
    <location>
        <begin position="109"/>
        <end position="130"/>
    </location>
</feature>
<evidence type="ECO:0000256" key="3">
    <source>
        <dbReference type="ARBA" id="ARBA00022475"/>
    </source>
</evidence>
<sequence length="299" mass="32244">MKNRKNKRAGLLSALPWLAPVLILIGAIVAYPMALMVWNSTRKITRIGRDKGSVGLANYTRVLHDPALGRVLVNTAIWVIVVVALTIVLSLALANFLNKAFPGRRLVRLAVIIPWAASVVMTTTVVYYSLQPKLGIAQQFLKDIGITSRTDLGITSRPIPAFIVAIGVAIFVSLPFTTYTILAGHQAIGADVLEAARVDGASPSRTYFSIILPQLKPAIATATTINIINVFNNIPILQVMTGAIPGNSADTTTTLLFKYIRARGHVDWASALSVLNLVLMIVIIGIYLVLAKPMQGVDE</sequence>
<dbReference type="InterPro" id="IPR000515">
    <property type="entry name" value="MetI-like"/>
</dbReference>
<dbReference type="GeneID" id="35866809"/>
<feature type="transmembrane region" description="Helical" evidence="7">
    <location>
        <begin position="76"/>
        <end position="97"/>
    </location>
</feature>
<dbReference type="PANTHER" id="PTHR43005:SF1">
    <property type="entry name" value="SPERMIDINE_PUTRESCINE TRANSPORT SYSTEM PERMEASE PROTEIN"/>
    <property type="match status" value="1"/>
</dbReference>
<dbReference type="CDD" id="cd06261">
    <property type="entry name" value="TM_PBP2"/>
    <property type="match status" value="1"/>
</dbReference>
<reference evidence="9 10" key="1">
    <citation type="submission" date="2017-12" db="EMBL/GenBank/DDBJ databases">
        <title>Phylogenetic diversity of female urinary microbiome.</title>
        <authorList>
            <person name="Thomas-White K."/>
            <person name="Wolfe A.J."/>
        </authorList>
    </citation>
    <scope>NUCLEOTIDE SEQUENCE [LARGE SCALE GENOMIC DNA]</scope>
    <source>
        <strain evidence="9 10">UMB0402</strain>
    </source>
</reference>
<evidence type="ECO:0000256" key="7">
    <source>
        <dbReference type="RuleBase" id="RU363032"/>
    </source>
</evidence>
<feature type="transmembrane region" description="Helical" evidence="7">
    <location>
        <begin position="12"/>
        <end position="34"/>
    </location>
</feature>
<organism evidence="9 10">
    <name type="scientific">Winkia neuii</name>
    <dbReference type="NCBI Taxonomy" id="33007"/>
    <lineage>
        <taxon>Bacteria</taxon>
        <taxon>Bacillati</taxon>
        <taxon>Actinomycetota</taxon>
        <taxon>Actinomycetes</taxon>
        <taxon>Actinomycetales</taxon>
        <taxon>Actinomycetaceae</taxon>
        <taxon>Winkia</taxon>
    </lineage>
</organism>
<keyword evidence="10" id="KW-1185">Reference proteome</keyword>
<dbReference type="Proteomes" id="UP000235122">
    <property type="component" value="Unassembled WGS sequence"/>
</dbReference>
<name>A0A2I1IM99_9ACTO</name>
<dbReference type="GO" id="GO:0005886">
    <property type="term" value="C:plasma membrane"/>
    <property type="evidence" value="ECO:0007669"/>
    <property type="project" value="UniProtKB-SubCell"/>
</dbReference>
<evidence type="ECO:0000256" key="2">
    <source>
        <dbReference type="ARBA" id="ARBA00022448"/>
    </source>
</evidence>
<dbReference type="SUPFAM" id="SSF161098">
    <property type="entry name" value="MetI-like"/>
    <property type="match status" value="1"/>
</dbReference>
<evidence type="ECO:0000256" key="1">
    <source>
        <dbReference type="ARBA" id="ARBA00004651"/>
    </source>
</evidence>
<evidence type="ECO:0000313" key="10">
    <source>
        <dbReference type="Proteomes" id="UP000235122"/>
    </source>
</evidence>
<dbReference type="GO" id="GO:0055085">
    <property type="term" value="P:transmembrane transport"/>
    <property type="evidence" value="ECO:0007669"/>
    <property type="project" value="InterPro"/>
</dbReference>
<feature type="transmembrane region" description="Helical" evidence="7">
    <location>
        <begin position="268"/>
        <end position="290"/>
    </location>
</feature>
<feature type="domain" description="ABC transmembrane type-1" evidence="8">
    <location>
        <begin position="72"/>
        <end position="290"/>
    </location>
</feature>
<dbReference type="PANTHER" id="PTHR43005">
    <property type="entry name" value="BLR7065 PROTEIN"/>
    <property type="match status" value="1"/>
</dbReference>
<dbReference type="Gene3D" id="1.10.3720.10">
    <property type="entry name" value="MetI-like"/>
    <property type="match status" value="1"/>
</dbReference>
<dbReference type="InterPro" id="IPR035906">
    <property type="entry name" value="MetI-like_sf"/>
</dbReference>
<dbReference type="EMBL" id="PKKO01000003">
    <property type="protein sequence ID" value="PKY72260.1"/>
    <property type="molecule type" value="Genomic_DNA"/>
</dbReference>
<comment type="caution">
    <text evidence="9">The sequence shown here is derived from an EMBL/GenBank/DDBJ whole genome shotgun (WGS) entry which is preliminary data.</text>
</comment>
<keyword evidence="5 7" id="KW-1133">Transmembrane helix</keyword>
<comment type="subcellular location">
    <subcellularLocation>
        <location evidence="1 7">Cell membrane</location>
        <topology evidence="1 7">Multi-pass membrane protein</topology>
    </subcellularLocation>
</comment>
<feature type="transmembrane region" description="Helical" evidence="7">
    <location>
        <begin position="159"/>
        <end position="182"/>
    </location>
</feature>
<protein>
    <submittedName>
        <fullName evidence="9">Sugar ABC transporter permease</fullName>
    </submittedName>
</protein>
<evidence type="ECO:0000256" key="4">
    <source>
        <dbReference type="ARBA" id="ARBA00022692"/>
    </source>
</evidence>
<keyword evidence="2 7" id="KW-0813">Transport</keyword>
<keyword evidence="6 7" id="KW-0472">Membrane</keyword>
<comment type="similarity">
    <text evidence="7">Belongs to the binding-protein-dependent transport system permease family.</text>
</comment>
<accession>A0A2I1IM99</accession>
<keyword evidence="4 7" id="KW-0812">Transmembrane</keyword>
<dbReference type="PROSITE" id="PS50928">
    <property type="entry name" value="ABC_TM1"/>
    <property type="match status" value="1"/>
</dbReference>
<proteinExistence type="inferred from homology"/>
<evidence type="ECO:0000259" key="8">
    <source>
        <dbReference type="PROSITE" id="PS50928"/>
    </source>
</evidence>
<keyword evidence="3" id="KW-1003">Cell membrane</keyword>
<evidence type="ECO:0000313" key="9">
    <source>
        <dbReference type="EMBL" id="PKY72260.1"/>
    </source>
</evidence>
<dbReference type="RefSeq" id="WP_024331860.1">
    <property type="nucleotide sequence ID" value="NZ_JASOXK010000005.1"/>
</dbReference>
<evidence type="ECO:0000256" key="5">
    <source>
        <dbReference type="ARBA" id="ARBA00022989"/>
    </source>
</evidence>
<dbReference type="STRING" id="33007.HMPREF3198_00183"/>